<dbReference type="FunFam" id="3.30.590.10:FF:000011">
    <property type="entry name" value="Glutamine synthetase"/>
    <property type="match status" value="1"/>
</dbReference>
<evidence type="ECO:0000256" key="2">
    <source>
        <dbReference type="ARBA" id="ARBA00004496"/>
    </source>
</evidence>
<dbReference type="GO" id="GO:0006542">
    <property type="term" value="P:glutamine biosynthetic process"/>
    <property type="evidence" value="ECO:0007669"/>
    <property type="project" value="InterPro"/>
</dbReference>
<organism evidence="16 17">
    <name type="scientific">Candidatus Defluviibacterium haderslevense</name>
    <dbReference type="NCBI Taxonomy" id="2981993"/>
    <lineage>
        <taxon>Bacteria</taxon>
        <taxon>Pseudomonadati</taxon>
        <taxon>Bacteroidota</taxon>
        <taxon>Saprospiria</taxon>
        <taxon>Saprospirales</taxon>
        <taxon>Saprospiraceae</taxon>
        <taxon>Candidatus Defluviibacterium</taxon>
    </lineage>
</organism>
<evidence type="ECO:0000313" key="16">
    <source>
        <dbReference type="EMBL" id="MBK9718675.1"/>
    </source>
</evidence>
<dbReference type="Gene3D" id="3.10.20.70">
    <property type="entry name" value="Glutamine synthetase, N-terminal domain"/>
    <property type="match status" value="1"/>
</dbReference>
<evidence type="ECO:0000256" key="1">
    <source>
        <dbReference type="ARBA" id="ARBA00003117"/>
    </source>
</evidence>
<name>A0A9D7XFA0_9BACT</name>
<dbReference type="EMBL" id="JADKFW010000012">
    <property type="protein sequence ID" value="MBK9718675.1"/>
    <property type="molecule type" value="Genomic_DNA"/>
</dbReference>
<keyword evidence="6 13" id="KW-0436">Ligase</keyword>
<dbReference type="PROSITE" id="PS00180">
    <property type="entry name" value="GLNA_1"/>
    <property type="match status" value="1"/>
</dbReference>
<dbReference type="PANTHER" id="PTHR20852:SF57">
    <property type="entry name" value="GLUTAMINE SYNTHETASE 2 CYTOPLASMIC"/>
    <property type="match status" value="1"/>
</dbReference>
<evidence type="ECO:0000256" key="10">
    <source>
        <dbReference type="ARBA" id="ARBA00049436"/>
    </source>
</evidence>
<dbReference type="GO" id="GO:0005524">
    <property type="term" value="F:ATP binding"/>
    <property type="evidence" value="ECO:0007669"/>
    <property type="project" value="UniProtKB-KW"/>
</dbReference>
<dbReference type="AlphaFoldDB" id="A0A9D7XFA0"/>
<evidence type="ECO:0000256" key="12">
    <source>
        <dbReference type="RuleBase" id="RU000384"/>
    </source>
</evidence>
<evidence type="ECO:0000256" key="9">
    <source>
        <dbReference type="ARBA" id="ARBA00038740"/>
    </source>
</evidence>
<gene>
    <name evidence="16" type="ORF">IPO85_14410</name>
</gene>
<dbReference type="GO" id="GO:0005737">
    <property type="term" value="C:cytoplasm"/>
    <property type="evidence" value="ECO:0007669"/>
    <property type="project" value="UniProtKB-SubCell"/>
</dbReference>
<dbReference type="PROSITE" id="PS51986">
    <property type="entry name" value="GS_BETA_GRASP"/>
    <property type="match status" value="1"/>
</dbReference>
<dbReference type="Proteomes" id="UP000808349">
    <property type="component" value="Unassembled WGS sequence"/>
</dbReference>
<evidence type="ECO:0000256" key="8">
    <source>
        <dbReference type="ARBA" id="ARBA00022840"/>
    </source>
</evidence>
<comment type="caution">
    <text evidence="16">The sequence shown here is derived from an EMBL/GenBank/DDBJ whole genome shotgun (WGS) entry which is preliminary data.</text>
</comment>
<dbReference type="SMART" id="SM01230">
    <property type="entry name" value="Gln-synt_C"/>
    <property type="match status" value="1"/>
</dbReference>
<dbReference type="Pfam" id="PF00120">
    <property type="entry name" value="Gln-synt_C"/>
    <property type="match status" value="1"/>
</dbReference>
<dbReference type="InterPro" id="IPR036651">
    <property type="entry name" value="Gln_synt_N_sf"/>
</dbReference>
<evidence type="ECO:0000256" key="6">
    <source>
        <dbReference type="ARBA" id="ARBA00022598"/>
    </source>
</evidence>
<protein>
    <recommendedName>
        <fullName evidence="4 13">Glutamine synthetase</fullName>
        <ecNumber evidence="4 13">6.3.1.2</ecNumber>
    </recommendedName>
</protein>
<dbReference type="SUPFAM" id="SSF54368">
    <property type="entry name" value="Glutamine synthetase, N-terminal domain"/>
    <property type="match status" value="1"/>
</dbReference>
<dbReference type="PANTHER" id="PTHR20852">
    <property type="entry name" value="GLUTAMINE SYNTHETASE"/>
    <property type="match status" value="1"/>
</dbReference>
<evidence type="ECO:0000256" key="13">
    <source>
        <dbReference type="RuleBase" id="RU004356"/>
    </source>
</evidence>
<evidence type="ECO:0000256" key="11">
    <source>
        <dbReference type="PROSITE-ProRule" id="PRU01330"/>
    </source>
</evidence>
<evidence type="ECO:0000259" key="15">
    <source>
        <dbReference type="PROSITE" id="PS51987"/>
    </source>
</evidence>
<comment type="subcellular location">
    <subcellularLocation>
        <location evidence="2">Cytoplasm</location>
    </subcellularLocation>
</comment>
<comment type="subunit">
    <text evidence="9">Homooctamer and homotetramer.</text>
</comment>
<proteinExistence type="inferred from homology"/>
<comment type="similarity">
    <text evidence="3 11 12">Belongs to the glutamine synthetase family.</text>
</comment>
<dbReference type="InterPro" id="IPR014746">
    <property type="entry name" value="Gln_synth/guanido_kin_cat_dom"/>
</dbReference>
<dbReference type="InterPro" id="IPR050292">
    <property type="entry name" value="Glutamine_Synthetase"/>
</dbReference>
<comment type="function">
    <text evidence="1">Catalyzes the ATP-dependent biosynthesis of glutamine from glutamate and ammonia.</text>
</comment>
<dbReference type="EC" id="6.3.1.2" evidence="4 13"/>
<dbReference type="InterPro" id="IPR027302">
    <property type="entry name" value="Gln_synth_N_conserv_site"/>
</dbReference>
<feature type="domain" description="GS beta-grasp" evidence="14">
    <location>
        <begin position="3"/>
        <end position="88"/>
    </location>
</feature>
<evidence type="ECO:0000256" key="4">
    <source>
        <dbReference type="ARBA" id="ARBA00012937"/>
    </source>
</evidence>
<evidence type="ECO:0000256" key="5">
    <source>
        <dbReference type="ARBA" id="ARBA00022490"/>
    </source>
</evidence>
<evidence type="ECO:0000256" key="7">
    <source>
        <dbReference type="ARBA" id="ARBA00022741"/>
    </source>
</evidence>
<dbReference type="PROSITE" id="PS00181">
    <property type="entry name" value="GLNA_ATP"/>
    <property type="match status" value="1"/>
</dbReference>
<sequence length="335" mass="38015">MRNKLKMEYIWLDGYKPEANLRSKTKLIKVEDFDGTVECLPNWSFDGSSTRQAEGWASDCILKPVRIYVDPHREDAYLVICEVNNPDGTPHSTNSRAKIKSDSDEIWFGYEQEYVLMKDGKPLGFPKEGYPGPQGPYYCAVGHGNVDGRQIIEDHLDACIDAGIDIEGINAEVLLGQWEFQIFGKSAKRAADDLIAARYLLFRITEEYEVTVDLHPKPVRGDWNGSGMHVNFSNERMRKKGGKAYFDGIFKAFEKSHKEHIAVYGSDNHLRLTGKHETQSMDKFSWGVMDRGASIRIPLNTSKTWKGYLEDRRPASNADPYLIGAKIINTLNKVK</sequence>
<dbReference type="Gene3D" id="3.30.590.10">
    <property type="entry name" value="Glutamine synthetase/guanido kinase, catalytic domain"/>
    <property type="match status" value="1"/>
</dbReference>
<reference evidence="16 17" key="1">
    <citation type="submission" date="2020-10" db="EMBL/GenBank/DDBJ databases">
        <title>Connecting structure to function with the recovery of over 1000 high-quality activated sludge metagenome-assembled genomes encoding full-length rRNA genes using long-read sequencing.</title>
        <authorList>
            <person name="Singleton C.M."/>
            <person name="Petriglieri F."/>
            <person name="Kristensen J.M."/>
            <person name="Kirkegaard R.H."/>
            <person name="Michaelsen T.Y."/>
            <person name="Andersen M.H."/>
            <person name="Karst S.M."/>
            <person name="Dueholm M.S."/>
            <person name="Nielsen P.H."/>
            <person name="Albertsen M."/>
        </authorList>
    </citation>
    <scope>NUCLEOTIDE SEQUENCE [LARGE SCALE GENOMIC DNA]</scope>
    <source>
        <strain evidence="16">Ribe_18-Q3-R11-54_BAT3C.373</strain>
    </source>
</reference>
<evidence type="ECO:0000313" key="17">
    <source>
        <dbReference type="Proteomes" id="UP000808349"/>
    </source>
</evidence>
<feature type="domain" description="GS catalytic" evidence="15">
    <location>
        <begin position="90"/>
        <end position="335"/>
    </location>
</feature>
<dbReference type="GO" id="GO:0004356">
    <property type="term" value="F:glutamine synthetase activity"/>
    <property type="evidence" value="ECO:0007669"/>
    <property type="project" value="UniProtKB-EC"/>
</dbReference>
<dbReference type="InterPro" id="IPR008146">
    <property type="entry name" value="Gln_synth_cat_dom"/>
</dbReference>
<dbReference type="InterPro" id="IPR027303">
    <property type="entry name" value="Gln_synth_gly_rich_site"/>
</dbReference>
<dbReference type="PROSITE" id="PS51987">
    <property type="entry name" value="GS_CATALYTIC"/>
    <property type="match status" value="1"/>
</dbReference>
<evidence type="ECO:0000259" key="14">
    <source>
        <dbReference type="PROSITE" id="PS51986"/>
    </source>
</evidence>
<comment type="catalytic activity">
    <reaction evidence="10 13">
        <text>L-glutamate + NH4(+) + ATP = L-glutamine + ADP + phosphate + H(+)</text>
        <dbReference type="Rhea" id="RHEA:16169"/>
        <dbReference type="ChEBI" id="CHEBI:15378"/>
        <dbReference type="ChEBI" id="CHEBI:28938"/>
        <dbReference type="ChEBI" id="CHEBI:29985"/>
        <dbReference type="ChEBI" id="CHEBI:30616"/>
        <dbReference type="ChEBI" id="CHEBI:43474"/>
        <dbReference type="ChEBI" id="CHEBI:58359"/>
        <dbReference type="ChEBI" id="CHEBI:456216"/>
        <dbReference type="EC" id="6.3.1.2"/>
    </reaction>
</comment>
<accession>A0A9D7XFA0</accession>
<evidence type="ECO:0000256" key="3">
    <source>
        <dbReference type="ARBA" id="ARBA00009897"/>
    </source>
</evidence>
<keyword evidence="8 13" id="KW-0067">ATP-binding</keyword>
<keyword evidence="5" id="KW-0963">Cytoplasm</keyword>
<keyword evidence="7 13" id="KW-0547">Nucleotide-binding</keyword>
<dbReference type="InterPro" id="IPR008147">
    <property type="entry name" value="Gln_synt_N"/>
</dbReference>
<dbReference type="Pfam" id="PF03951">
    <property type="entry name" value="Gln-synt_N"/>
    <property type="match status" value="1"/>
</dbReference>
<dbReference type="SUPFAM" id="SSF55931">
    <property type="entry name" value="Glutamine synthetase/guanido kinase"/>
    <property type="match status" value="1"/>
</dbReference>